<dbReference type="VEuPathDB" id="FungiDB:YALI1_E18326g"/>
<gene>
    <name evidence="1" type="ORF">B0I71DRAFT_126855</name>
</gene>
<dbReference type="Proteomes" id="UP000256601">
    <property type="component" value="Unassembled WGS sequence"/>
</dbReference>
<dbReference type="VEuPathDB" id="FungiDB:YALI0_E15312g"/>
<reference evidence="1 2" key="1">
    <citation type="submission" date="2018-07" db="EMBL/GenBank/DDBJ databases">
        <title>Draft Genome Assemblies for Five Robust Yarrowia lipolytica Strains Exhibiting High Lipid Production and Pentose Sugar Utilization and Sugar Alcohol Secretion from Undetoxified Lignocellulosic Biomass Hydrolysates.</title>
        <authorList>
            <consortium name="DOE Joint Genome Institute"/>
            <person name="Walker C."/>
            <person name="Ryu S."/>
            <person name="Na H."/>
            <person name="Zane M."/>
            <person name="LaButti K."/>
            <person name="Lipzen A."/>
            <person name="Haridas S."/>
            <person name="Barry K."/>
            <person name="Grigoriev I.V."/>
            <person name="Quarterman J."/>
            <person name="Slininger P."/>
            <person name="Dien B."/>
            <person name="Trinh C.T."/>
        </authorList>
    </citation>
    <scope>NUCLEOTIDE SEQUENCE [LARGE SCALE GENOMIC DNA]</scope>
    <source>
        <strain evidence="1 2">YB392</strain>
    </source>
</reference>
<evidence type="ECO:0000313" key="2">
    <source>
        <dbReference type="Proteomes" id="UP000256601"/>
    </source>
</evidence>
<dbReference type="EMBL" id="KZ858950">
    <property type="protein sequence ID" value="RDW28691.1"/>
    <property type="molecule type" value="Genomic_DNA"/>
</dbReference>
<sequence>MNPIRPSKERLTSLAKLTAQVFNRSYNPENLRRGTKALRAPLIGEQIKSYYPTSDFSMKSLREAMPQFGFADYTEWYRLTNVVQ</sequence>
<dbReference type="AlphaFoldDB" id="A0A371CEI0"/>
<accession>A0A371CEI0</accession>
<proteinExistence type="predicted"/>
<dbReference type="InterPro" id="IPR013219">
    <property type="entry name" value="Ribosomal_mS33"/>
</dbReference>
<dbReference type="Pfam" id="PF08293">
    <property type="entry name" value="MRP-S33"/>
    <property type="match status" value="1"/>
</dbReference>
<protein>
    <submittedName>
        <fullName evidence="1">Mitochondrial ribosomal subunit S27-domain-containing protein</fullName>
    </submittedName>
</protein>
<organism evidence="1 2">
    <name type="scientific">Yarrowia lipolytica</name>
    <name type="common">Candida lipolytica</name>
    <dbReference type="NCBI Taxonomy" id="4952"/>
    <lineage>
        <taxon>Eukaryota</taxon>
        <taxon>Fungi</taxon>
        <taxon>Dikarya</taxon>
        <taxon>Ascomycota</taxon>
        <taxon>Saccharomycotina</taxon>
        <taxon>Dipodascomycetes</taxon>
        <taxon>Dipodascales</taxon>
        <taxon>Dipodascales incertae sedis</taxon>
        <taxon>Yarrowia</taxon>
    </lineage>
</organism>
<evidence type="ECO:0000313" key="1">
    <source>
        <dbReference type="EMBL" id="RDW28691.1"/>
    </source>
</evidence>
<name>A0A371CEI0_YARLL</name>